<evidence type="ECO:0000313" key="4">
    <source>
        <dbReference type="Proteomes" id="UP000013785"/>
    </source>
</evidence>
<keyword evidence="4" id="KW-1185">Reference proteome</keyword>
<protein>
    <recommendedName>
        <fullName evidence="5">Xaa-Pro dipeptidase</fullName>
    </recommendedName>
</protein>
<dbReference type="InterPro" id="IPR000587">
    <property type="entry name" value="Creatinase_N"/>
</dbReference>
<dbReference type="RefSeq" id="WP_010769357.1">
    <property type="nucleotide sequence ID" value="NZ_ASWE01000001.1"/>
</dbReference>
<dbReference type="STRING" id="154621.RV11_GL001919"/>
<dbReference type="SUPFAM" id="SSF53092">
    <property type="entry name" value="Creatinase/prolidase N-terminal domain"/>
    <property type="match status" value="1"/>
</dbReference>
<comment type="caution">
    <text evidence="3">The sequence shown here is derived from an EMBL/GenBank/DDBJ whole genome shotgun (WGS) entry which is preliminary data.</text>
</comment>
<sequence>MNRLNKLMKKMEEKDMQSLFITNPKNVQYLTGFTGEESYMLILKEGCFFVTDGRYVDQAKQEIPKEISVIRWSSGLLEECIALVKSASAKEVYFEANHLTYIEAKKWIDGIDIQARDAENIVESLRAVKDELEISYIKKAADIVDQTFLHILNLIQPGISERRIAAEMEYYMKKLGSEGTSFETIVASGIRSSFPHGEASEKIIVLGDIVTLDFGALYKGYASDMTRTISVGNVTDKWEEIYQLVLTAEEIGLDTIRAGMKSCELDKAIRKPIREKNLNQYFSHGAGHSIGLDIHESPFISGKSNEVFQKNMVQTIEPGIYLPNEAGIRIEDDVLVQDEKGILLTKAPKREFIHLPFK</sequence>
<evidence type="ECO:0000313" key="3">
    <source>
        <dbReference type="EMBL" id="EOL42370.1"/>
    </source>
</evidence>
<dbReference type="SUPFAM" id="SSF55920">
    <property type="entry name" value="Creatinase/aminopeptidase"/>
    <property type="match status" value="1"/>
</dbReference>
<evidence type="ECO:0000259" key="2">
    <source>
        <dbReference type="Pfam" id="PF01321"/>
    </source>
</evidence>
<reference evidence="3 4" key="1">
    <citation type="submission" date="2013-02" db="EMBL/GenBank/DDBJ databases">
        <title>The Genome Sequence of Enterococcus phoeniculicola BAA-412.</title>
        <authorList>
            <consortium name="The Broad Institute Genome Sequencing Platform"/>
            <consortium name="The Broad Institute Genome Sequencing Center for Infectious Disease"/>
            <person name="Earl A.M."/>
            <person name="Gilmore M.S."/>
            <person name="Lebreton F."/>
            <person name="Walker B."/>
            <person name="Young S.K."/>
            <person name="Zeng Q."/>
            <person name="Gargeya S."/>
            <person name="Fitzgerald M."/>
            <person name="Haas B."/>
            <person name="Abouelleil A."/>
            <person name="Alvarado L."/>
            <person name="Arachchi H.M."/>
            <person name="Berlin A.M."/>
            <person name="Chapman S.B."/>
            <person name="Dewar J."/>
            <person name="Goldberg J."/>
            <person name="Griggs A."/>
            <person name="Gujja S."/>
            <person name="Hansen M."/>
            <person name="Howarth C."/>
            <person name="Imamovic A."/>
            <person name="Larimer J."/>
            <person name="McCowan C."/>
            <person name="Murphy C."/>
            <person name="Neiman D."/>
            <person name="Pearson M."/>
            <person name="Priest M."/>
            <person name="Roberts A."/>
            <person name="Saif S."/>
            <person name="Shea T."/>
            <person name="Sisk P."/>
            <person name="Sykes S."/>
            <person name="Wortman J."/>
            <person name="Nusbaum C."/>
            <person name="Birren B."/>
        </authorList>
    </citation>
    <scope>NUCLEOTIDE SEQUENCE [LARGE SCALE GENOMIC DNA]</scope>
    <source>
        <strain evidence="3 4">ATCC BAA-412</strain>
    </source>
</reference>
<dbReference type="Pfam" id="PF01321">
    <property type="entry name" value="Creatinase_N"/>
    <property type="match status" value="1"/>
</dbReference>
<dbReference type="PANTHER" id="PTHR46112:SF3">
    <property type="entry name" value="AMINOPEPTIDASE YPDF"/>
    <property type="match status" value="1"/>
</dbReference>
<dbReference type="InterPro" id="IPR000994">
    <property type="entry name" value="Pept_M24"/>
</dbReference>
<dbReference type="AlphaFoldDB" id="R3WKF6"/>
<evidence type="ECO:0000259" key="1">
    <source>
        <dbReference type="Pfam" id="PF00557"/>
    </source>
</evidence>
<dbReference type="InterPro" id="IPR050659">
    <property type="entry name" value="Peptidase_M24B"/>
</dbReference>
<dbReference type="OrthoDB" id="9806388at2"/>
<dbReference type="InterPro" id="IPR029149">
    <property type="entry name" value="Creatin/AminoP/Spt16_N"/>
</dbReference>
<dbReference type="HOGENOM" id="CLU_017266_4_0_9"/>
<name>R3WKF6_9ENTE</name>
<dbReference type="EMBL" id="AJAT01000017">
    <property type="protein sequence ID" value="EOL42370.1"/>
    <property type="molecule type" value="Genomic_DNA"/>
</dbReference>
<evidence type="ECO:0008006" key="5">
    <source>
        <dbReference type="Google" id="ProtNLM"/>
    </source>
</evidence>
<dbReference type="Gene3D" id="3.90.230.10">
    <property type="entry name" value="Creatinase/methionine aminopeptidase superfamily"/>
    <property type="match status" value="1"/>
</dbReference>
<dbReference type="eggNOG" id="COG0006">
    <property type="taxonomic scope" value="Bacteria"/>
</dbReference>
<gene>
    <name evidence="3" type="ORF">UC3_02722</name>
</gene>
<dbReference type="Gene3D" id="3.40.350.10">
    <property type="entry name" value="Creatinase/prolidase N-terminal domain"/>
    <property type="match status" value="1"/>
</dbReference>
<feature type="domain" description="Peptidase M24" evidence="1">
    <location>
        <begin position="136"/>
        <end position="337"/>
    </location>
</feature>
<organism evidence="3 4">
    <name type="scientific">Enterococcus phoeniculicola ATCC BAA-412</name>
    <dbReference type="NCBI Taxonomy" id="1158610"/>
    <lineage>
        <taxon>Bacteria</taxon>
        <taxon>Bacillati</taxon>
        <taxon>Bacillota</taxon>
        <taxon>Bacilli</taxon>
        <taxon>Lactobacillales</taxon>
        <taxon>Enterococcaceae</taxon>
        <taxon>Enterococcus</taxon>
    </lineage>
</organism>
<dbReference type="PANTHER" id="PTHR46112">
    <property type="entry name" value="AMINOPEPTIDASE"/>
    <property type="match status" value="1"/>
</dbReference>
<dbReference type="PATRIC" id="fig|1158610.3.peg.2704"/>
<proteinExistence type="predicted"/>
<dbReference type="Pfam" id="PF00557">
    <property type="entry name" value="Peptidase_M24"/>
    <property type="match status" value="1"/>
</dbReference>
<feature type="domain" description="Creatinase N-terminal" evidence="2">
    <location>
        <begin position="3"/>
        <end position="128"/>
    </location>
</feature>
<dbReference type="Proteomes" id="UP000013785">
    <property type="component" value="Unassembled WGS sequence"/>
</dbReference>
<dbReference type="InterPro" id="IPR036005">
    <property type="entry name" value="Creatinase/aminopeptidase-like"/>
</dbReference>
<dbReference type="CDD" id="cd01092">
    <property type="entry name" value="APP-like"/>
    <property type="match status" value="1"/>
</dbReference>
<accession>R3WKF6</accession>